<dbReference type="Proteomes" id="UP000663873">
    <property type="component" value="Unassembled WGS sequence"/>
</dbReference>
<organism evidence="11 12">
    <name type="scientific">Rotaria socialis</name>
    <dbReference type="NCBI Taxonomy" id="392032"/>
    <lineage>
        <taxon>Eukaryota</taxon>
        <taxon>Metazoa</taxon>
        <taxon>Spiralia</taxon>
        <taxon>Gnathifera</taxon>
        <taxon>Rotifera</taxon>
        <taxon>Eurotatoria</taxon>
        <taxon>Bdelloidea</taxon>
        <taxon>Philodinida</taxon>
        <taxon>Philodinidae</taxon>
        <taxon>Rotaria</taxon>
    </lineage>
</organism>
<dbReference type="GO" id="GO:0004879">
    <property type="term" value="F:nuclear receptor activity"/>
    <property type="evidence" value="ECO:0007669"/>
    <property type="project" value="TreeGrafter"/>
</dbReference>
<evidence type="ECO:0000259" key="9">
    <source>
        <dbReference type="PROSITE" id="PS51030"/>
    </source>
</evidence>
<keyword evidence="4" id="KW-0805">Transcription regulation</keyword>
<dbReference type="Pfam" id="PF00105">
    <property type="entry name" value="zf-C4"/>
    <property type="match status" value="1"/>
</dbReference>
<protein>
    <recommendedName>
        <fullName evidence="9">Nuclear receptor domain-containing protein</fullName>
    </recommendedName>
</protein>
<dbReference type="PRINTS" id="PR00047">
    <property type="entry name" value="STROIDFINGER"/>
</dbReference>
<dbReference type="InterPro" id="IPR013088">
    <property type="entry name" value="Znf_NHR/GATA"/>
</dbReference>
<evidence type="ECO:0000256" key="4">
    <source>
        <dbReference type="ARBA" id="ARBA00023015"/>
    </source>
</evidence>
<dbReference type="GO" id="GO:0045944">
    <property type="term" value="P:positive regulation of transcription by RNA polymerase II"/>
    <property type="evidence" value="ECO:0007669"/>
    <property type="project" value="TreeGrafter"/>
</dbReference>
<reference evidence="11" key="1">
    <citation type="submission" date="2021-02" db="EMBL/GenBank/DDBJ databases">
        <authorList>
            <person name="Nowell W R."/>
        </authorList>
    </citation>
    <scope>NUCLEOTIDE SEQUENCE</scope>
</reference>
<dbReference type="EMBL" id="CAJOBP010034737">
    <property type="protein sequence ID" value="CAF4700641.1"/>
    <property type="molecule type" value="Genomic_DNA"/>
</dbReference>
<keyword evidence="13" id="KW-1185">Reference proteome</keyword>
<evidence type="ECO:0000256" key="3">
    <source>
        <dbReference type="ARBA" id="ARBA00022833"/>
    </source>
</evidence>
<dbReference type="PROSITE" id="PS00031">
    <property type="entry name" value="NUCLEAR_REC_DBD_1"/>
    <property type="match status" value="1"/>
</dbReference>
<keyword evidence="3" id="KW-0862">Zinc</keyword>
<dbReference type="GO" id="GO:0030154">
    <property type="term" value="P:cell differentiation"/>
    <property type="evidence" value="ECO:0007669"/>
    <property type="project" value="TreeGrafter"/>
</dbReference>
<keyword evidence="8" id="KW-0539">Nucleus</keyword>
<dbReference type="InterPro" id="IPR050234">
    <property type="entry name" value="Nuclear_hormone_rcpt_NR1"/>
</dbReference>
<keyword evidence="5" id="KW-0238">DNA-binding</keyword>
<evidence type="ECO:0000313" key="10">
    <source>
        <dbReference type="EMBL" id="CAF4700641.1"/>
    </source>
</evidence>
<feature type="domain" description="Nuclear receptor" evidence="9">
    <location>
        <begin position="73"/>
        <end position="127"/>
    </location>
</feature>
<dbReference type="PANTHER" id="PTHR24082">
    <property type="entry name" value="NUCLEAR HORMONE RECEPTOR"/>
    <property type="match status" value="1"/>
</dbReference>
<evidence type="ECO:0000256" key="6">
    <source>
        <dbReference type="ARBA" id="ARBA00023163"/>
    </source>
</evidence>
<dbReference type="Proteomes" id="UP000663848">
    <property type="component" value="Unassembled WGS sequence"/>
</dbReference>
<evidence type="ECO:0000313" key="12">
    <source>
        <dbReference type="Proteomes" id="UP000663848"/>
    </source>
</evidence>
<evidence type="ECO:0000313" key="11">
    <source>
        <dbReference type="EMBL" id="CAF4988742.1"/>
    </source>
</evidence>
<keyword evidence="6" id="KW-0804">Transcription</keyword>
<evidence type="ECO:0000256" key="1">
    <source>
        <dbReference type="ARBA" id="ARBA00022723"/>
    </source>
</evidence>
<dbReference type="Gene3D" id="3.30.50.10">
    <property type="entry name" value="Erythroid Transcription Factor GATA-1, subunit A"/>
    <property type="match status" value="1"/>
</dbReference>
<comment type="caution">
    <text evidence="11">The sequence shown here is derived from an EMBL/GenBank/DDBJ whole genome shotgun (WGS) entry which is preliminary data.</text>
</comment>
<dbReference type="GO" id="GO:0009755">
    <property type="term" value="P:hormone-mediated signaling pathway"/>
    <property type="evidence" value="ECO:0007669"/>
    <property type="project" value="TreeGrafter"/>
</dbReference>
<keyword evidence="7" id="KW-0675">Receptor</keyword>
<dbReference type="GO" id="GO:0000978">
    <property type="term" value="F:RNA polymerase II cis-regulatory region sequence-specific DNA binding"/>
    <property type="evidence" value="ECO:0007669"/>
    <property type="project" value="TreeGrafter"/>
</dbReference>
<evidence type="ECO:0000256" key="8">
    <source>
        <dbReference type="ARBA" id="ARBA00023242"/>
    </source>
</evidence>
<dbReference type="SUPFAM" id="SSF57716">
    <property type="entry name" value="Glucocorticoid receptor-like (DNA-binding domain)"/>
    <property type="match status" value="1"/>
</dbReference>
<dbReference type="SMART" id="SM00399">
    <property type="entry name" value="ZnF_C4"/>
    <property type="match status" value="1"/>
</dbReference>
<evidence type="ECO:0000313" key="13">
    <source>
        <dbReference type="Proteomes" id="UP000663873"/>
    </source>
</evidence>
<gene>
    <name evidence="11" type="ORF">QYT958_LOCUS36878</name>
    <name evidence="10" type="ORF">UJA718_LOCUS36220</name>
</gene>
<dbReference type="GO" id="GO:0000122">
    <property type="term" value="P:negative regulation of transcription by RNA polymerase II"/>
    <property type="evidence" value="ECO:0007669"/>
    <property type="project" value="TreeGrafter"/>
</dbReference>
<accession>A0A822A2M9</accession>
<name>A0A822A2M9_9BILA</name>
<evidence type="ECO:0000256" key="7">
    <source>
        <dbReference type="ARBA" id="ARBA00023170"/>
    </source>
</evidence>
<dbReference type="PANTHER" id="PTHR24082:SF473">
    <property type="entry name" value="ECDYSONE-INDUCED PROTEIN 75B, ISOFORM B"/>
    <property type="match status" value="1"/>
</dbReference>
<dbReference type="PROSITE" id="PS51030">
    <property type="entry name" value="NUCLEAR_REC_DBD_2"/>
    <property type="match status" value="1"/>
</dbReference>
<keyword evidence="1" id="KW-0479">Metal-binding</keyword>
<evidence type="ECO:0000256" key="5">
    <source>
        <dbReference type="ARBA" id="ARBA00023125"/>
    </source>
</evidence>
<dbReference type="EMBL" id="CAJOBR010029974">
    <property type="protein sequence ID" value="CAF4988742.1"/>
    <property type="molecule type" value="Genomic_DNA"/>
</dbReference>
<keyword evidence="2" id="KW-0863">Zinc-finger</keyword>
<feature type="non-terminal residue" evidence="11">
    <location>
        <position position="1"/>
    </location>
</feature>
<sequence length="127" mass="14517">MHKLMNEVTNETNNTASATVRTKTPGVVRKRKIRRVKILIRSPIEKVTNEKEIQQIGKIISTNTSVDKRPFPFGHCRVCADKATGAHYGVPTCEGCKGFFKRSILRKEKYRCYFGDKCVVNSDNRNR</sequence>
<evidence type="ECO:0000256" key="2">
    <source>
        <dbReference type="ARBA" id="ARBA00022771"/>
    </source>
</evidence>
<dbReference type="AlphaFoldDB" id="A0A822A2M9"/>
<proteinExistence type="predicted"/>
<dbReference type="InterPro" id="IPR001628">
    <property type="entry name" value="Znf_hrmn_rcpt"/>
</dbReference>
<dbReference type="GO" id="GO:0008270">
    <property type="term" value="F:zinc ion binding"/>
    <property type="evidence" value="ECO:0007669"/>
    <property type="project" value="UniProtKB-KW"/>
</dbReference>